<dbReference type="EMBL" id="BMAW01125256">
    <property type="protein sequence ID" value="GFU11606.1"/>
    <property type="molecule type" value="Genomic_DNA"/>
</dbReference>
<dbReference type="Pfam" id="PF23055">
    <property type="entry name" value="DUF7041"/>
    <property type="match status" value="1"/>
</dbReference>
<evidence type="ECO:0000313" key="5">
    <source>
        <dbReference type="Proteomes" id="UP000887013"/>
    </source>
</evidence>
<dbReference type="OrthoDB" id="6425673at2759"/>
<accession>A0A8X6Q8G3</accession>
<dbReference type="PANTHER" id="PTHR33327">
    <property type="entry name" value="ENDONUCLEASE"/>
    <property type="match status" value="1"/>
</dbReference>
<keyword evidence="5" id="KW-1185">Reference proteome</keyword>
<sequence length="393" mass="44197">MESQFILAGITIETTKFHHVISALQPEELDIVGDIILNPPSEKPYTTLRCRLSSQYADSEEQRIRDLISGMQLGDGKPSRLLLGTRSKAEKRMTEELLKSLFLQRFLTLVQQILAISNDQLEKLAEMADGIVAFAGHTSSIHAIDAENQELKTMLMDISSRMSHLETHERFTSRGSESQSASRNSGHQGQCWYHRYCKQRIRYEVHKVGFLPGGKLERPSLGSPEDSTDAFEKCKNDLAEATVLYHPAADALLTIGVDASNTAVGAAIHQQAAKGWQPLVFFSKTLSAAQRRYSANDRELLEAYMAIKHFSHVVEARNFILFTDLKPLIYKFKQKEGKCSPPQLRQLDLIGQFTTDIRYLKELENVVADALSRIHISTITTPCAVDFKKMAKE</sequence>
<comment type="caution">
    <text evidence="4">The sequence shown here is derived from an EMBL/GenBank/DDBJ whole genome shotgun (WGS) entry which is preliminary data.</text>
</comment>
<evidence type="ECO:0000259" key="2">
    <source>
        <dbReference type="Pfam" id="PF17919"/>
    </source>
</evidence>
<dbReference type="Pfam" id="PF17919">
    <property type="entry name" value="RT_RNaseH_2"/>
    <property type="match status" value="1"/>
</dbReference>
<evidence type="ECO:0000313" key="4">
    <source>
        <dbReference type="EMBL" id="GFU11606.1"/>
    </source>
</evidence>
<dbReference type="AlphaFoldDB" id="A0A8X6Q8G3"/>
<feature type="region of interest" description="Disordered" evidence="1">
    <location>
        <begin position="166"/>
        <end position="187"/>
    </location>
</feature>
<dbReference type="InterPro" id="IPR055469">
    <property type="entry name" value="DUF7041"/>
</dbReference>
<dbReference type="Proteomes" id="UP000887013">
    <property type="component" value="Unassembled WGS sequence"/>
</dbReference>
<name>A0A8X6Q8G3_NEPPI</name>
<feature type="compositionally biased region" description="Polar residues" evidence="1">
    <location>
        <begin position="173"/>
        <end position="187"/>
    </location>
</feature>
<dbReference type="SUPFAM" id="SSF56672">
    <property type="entry name" value="DNA/RNA polymerases"/>
    <property type="match status" value="1"/>
</dbReference>
<organism evidence="4 5">
    <name type="scientific">Nephila pilipes</name>
    <name type="common">Giant wood spider</name>
    <name type="synonym">Nephila maculata</name>
    <dbReference type="NCBI Taxonomy" id="299642"/>
    <lineage>
        <taxon>Eukaryota</taxon>
        <taxon>Metazoa</taxon>
        <taxon>Ecdysozoa</taxon>
        <taxon>Arthropoda</taxon>
        <taxon>Chelicerata</taxon>
        <taxon>Arachnida</taxon>
        <taxon>Araneae</taxon>
        <taxon>Araneomorphae</taxon>
        <taxon>Entelegynae</taxon>
        <taxon>Araneoidea</taxon>
        <taxon>Nephilidae</taxon>
        <taxon>Nephila</taxon>
    </lineage>
</organism>
<evidence type="ECO:0000259" key="3">
    <source>
        <dbReference type="Pfam" id="PF23055"/>
    </source>
</evidence>
<dbReference type="GO" id="GO:0071897">
    <property type="term" value="P:DNA biosynthetic process"/>
    <property type="evidence" value="ECO:0007669"/>
    <property type="project" value="UniProtKB-ARBA"/>
</dbReference>
<feature type="domain" description="Reverse transcriptase/retrotransposon-derived protein RNase H-like" evidence="2">
    <location>
        <begin position="225"/>
        <end position="320"/>
    </location>
</feature>
<evidence type="ECO:0000256" key="1">
    <source>
        <dbReference type="SAM" id="MobiDB-lite"/>
    </source>
</evidence>
<dbReference type="InterPro" id="IPR041577">
    <property type="entry name" value="RT_RNaseH_2"/>
</dbReference>
<dbReference type="CDD" id="cd09274">
    <property type="entry name" value="RNase_HI_RT_Ty3"/>
    <property type="match status" value="1"/>
</dbReference>
<gene>
    <name evidence="4" type="primary">pol_2772</name>
    <name evidence="4" type="ORF">NPIL_164781</name>
</gene>
<feature type="domain" description="DUF7041" evidence="3">
    <location>
        <begin position="1"/>
        <end position="68"/>
    </location>
</feature>
<protein>
    <submittedName>
        <fullName evidence="4">Retrovirus-related Pol polyprotein from transposon 297</fullName>
    </submittedName>
</protein>
<proteinExistence type="predicted"/>
<dbReference type="PANTHER" id="PTHR33327:SF3">
    <property type="entry name" value="RNA-DIRECTED DNA POLYMERASE"/>
    <property type="match status" value="1"/>
</dbReference>
<dbReference type="InterPro" id="IPR043502">
    <property type="entry name" value="DNA/RNA_pol_sf"/>
</dbReference>
<reference evidence="4" key="1">
    <citation type="submission" date="2020-08" db="EMBL/GenBank/DDBJ databases">
        <title>Multicomponent nature underlies the extraordinary mechanical properties of spider dragline silk.</title>
        <authorList>
            <person name="Kono N."/>
            <person name="Nakamura H."/>
            <person name="Mori M."/>
            <person name="Yoshida Y."/>
            <person name="Ohtoshi R."/>
            <person name="Malay A.D."/>
            <person name="Moran D.A.P."/>
            <person name="Tomita M."/>
            <person name="Numata K."/>
            <person name="Arakawa K."/>
        </authorList>
    </citation>
    <scope>NUCLEOTIDE SEQUENCE</scope>
</reference>